<feature type="region of interest" description="Disordered" evidence="1">
    <location>
        <begin position="182"/>
        <end position="232"/>
    </location>
</feature>
<proteinExistence type="evidence at transcript level"/>
<evidence type="ECO:0000256" key="2">
    <source>
        <dbReference type="SAM" id="SignalP"/>
    </source>
</evidence>
<organism evidence="3">
    <name type="scientific">Ixodes ricinus</name>
    <name type="common">Common tick</name>
    <name type="synonym">Acarus ricinus</name>
    <dbReference type="NCBI Taxonomy" id="34613"/>
    <lineage>
        <taxon>Eukaryota</taxon>
        <taxon>Metazoa</taxon>
        <taxon>Ecdysozoa</taxon>
        <taxon>Arthropoda</taxon>
        <taxon>Chelicerata</taxon>
        <taxon>Arachnida</taxon>
        <taxon>Acari</taxon>
        <taxon>Parasitiformes</taxon>
        <taxon>Ixodida</taxon>
        <taxon>Ixodoidea</taxon>
        <taxon>Ixodidae</taxon>
        <taxon>Ixodinae</taxon>
        <taxon>Ixodes</taxon>
    </lineage>
</organism>
<feature type="chain" id="PRO_5001866994" evidence="2">
    <location>
        <begin position="25"/>
        <end position="232"/>
    </location>
</feature>
<accession>A0A090X9L5</accession>
<evidence type="ECO:0000313" key="3">
    <source>
        <dbReference type="EMBL" id="JAC93446.1"/>
    </source>
</evidence>
<evidence type="ECO:0000256" key="1">
    <source>
        <dbReference type="SAM" id="MobiDB-lite"/>
    </source>
</evidence>
<feature type="compositionally biased region" description="Acidic residues" evidence="1">
    <location>
        <begin position="202"/>
        <end position="232"/>
    </location>
</feature>
<protein>
    <submittedName>
        <fullName evidence="3">Putative secreted protein</fullName>
    </submittedName>
</protein>
<dbReference type="AlphaFoldDB" id="A0A090X9L5"/>
<name>A0A090X9L5_IXORI</name>
<reference evidence="3" key="1">
    <citation type="journal article" date="2015" name="PLoS Negl. Trop. Dis.">
        <title>Deep Sequencing Analysis of the Ixodes ricinus Haemocytome.</title>
        <authorList>
            <person name="Kotsyfakis M."/>
            <person name="Kopacek P."/>
            <person name="Franta Z."/>
            <person name="Pedra J.H."/>
            <person name="Ribeiro J.M."/>
        </authorList>
    </citation>
    <scope>NUCLEOTIDE SEQUENCE</scope>
</reference>
<keyword evidence="2" id="KW-0732">Signal</keyword>
<feature type="signal peptide" evidence="2">
    <location>
        <begin position="1"/>
        <end position="24"/>
    </location>
</feature>
<dbReference type="EMBL" id="GBIH01001264">
    <property type="protein sequence ID" value="JAC93446.1"/>
    <property type="molecule type" value="mRNA"/>
</dbReference>
<sequence>MELQRRVLLVTWAFLLILNVAIHAEEGEGAAQGTSYMNVDIESWFRYINNTELYREYSKPPKVSSLLGLPESCVKIEFFMRPNVEEGTVGSLFADFKNTSGLDGWELELDIYVNASREGGPNDTIIFDFNYTYDEFKNRKVEYILLSANYTSKCSILKTSAGQDCWYWVLYTGEDDDVPENCRPANTEECDVEKHTRKQPSECEDEIEDGEDKGDEDEDKKDEVGEDDNEQD</sequence>